<gene>
    <name evidence="2" type="ORF">D1164_20110</name>
</gene>
<keyword evidence="1" id="KW-1133">Transmembrane helix</keyword>
<reference evidence="2 3" key="1">
    <citation type="journal article" date="2015" name="Int. J. Syst. Evol. Microbiol.">
        <title>Mariniphaga sediminis sp. nov., isolated from coastal sediment.</title>
        <authorList>
            <person name="Wang F.Q."/>
            <person name="Shen Q.Y."/>
            <person name="Chen G.J."/>
            <person name="Du Z.J."/>
        </authorList>
    </citation>
    <scope>NUCLEOTIDE SEQUENCE [LARGE SCALE GENOMIC DNA]</scope>
    <source>
        <strain evidence="2 3">SY21</strain>
    </source>
</reference>
<evidence type="ECO:0000313" key="3">
    <source>
        <dbReference type="Proteomes" id="UP000266441"/>
    </source>
</evidence>
<accession>A0A399CW28</accession>
<organism evidence="2 3">
    <name type="scientific">Mariniphaga sediminis</name>
    <dbReference type="NCBI Taxonomy" id="1628158"/>
    <lineage>
        <taxon>Bacteria</taxon>
        <taxon>Pseudomonadati</taxon>
        <taxon>Bacteroidota</taxon>
        <taxon>Bacteroidia</taxon>
        <taxon>Marinilabiliales</taxon>
        <taxon>Prolixibacteraceae</taxon>
        <taxon>Mariniphaga</taxon>
    </lineage>
</organism>
<keyword evidence="1" id="KW-0812">Transmembrane</keyword>
<sequence length="69" mass="7726">MKKTGIVLIIVGLLLTIFTTVSFFTREDVVKIGDLKITANKPHNFRWSPFIGIAVMAVGGIFVWQGYKK</sequence>
<keyword evidence="3" id="KW-1185">Reference proteome</keyword>
<name>A0A399CW28_9BACT</name>
<keyword evidence="1" id="KW-0472">Membrane</keyword>
<protein>
    <recommendedName>
        <fullName evidence="4">DUF3185 family protein</fullName>
    </recommendedName>
</protein>
<dbReference type="EMBL" id="QWET01000021">
    <property type="protein sequence ID" value="RIH63433.1"/>
    <property type="molecule type" value="Genomic_DNA"/>
</dbReference>
<dbReference type="RefSeq" id="WP_119351699.1">
    <property type="nucleotide sequence ID" value="NZ_QWET01000021.1"/>
</dbReference>
<evidence type="ECO:0000313" key="2">
    <source>
        <dbReference type="EMBL" id="RIH63433.1"/>
    </source>
</evidence>
<dbReference type="OrthoDB" id="1123447at2"/>
<dbReference type="AlphaFoldDB" id="A0A399CW28"/>
<comment type="caution">
    <text evidence="2">The sequence shown here is derived from an EMBL/GenBank/DDBJ whole genome shotgun (WGS) entry which is preliminary data.</text>
</comment>
<evidence type="ECO:0008006" key="4">
    <source>
        <dbReference type="Google" id="ProtNLM"/>
    </source>
</evidence>
<dbReference type="Proteomes" id="UP000266441">
    <property type="component" value="Unassembled WGS sequence"/>
</dbReference>
<proteinExistence type="predicted"/>
<feature type="transmembrane region" description="Helical" evidence="1">
    <location>
        <begin position="47"/>
        <end position="67"/>
    </location>
</feature>
<evidence type="ECO:0000256" key="1">
    <source>
        <dbReference type="SAM" id="Phobius"/>
    </source>
</evidence>